<name>A0AA88RLV5_9ASTE</name>
<organism evidence="7 8">
    <name type="scientific">Escallonia rubra</name>
    <dbReference type="NCBI Taxonomy" id="112253"/>
    <lineage>
        <taxon>Eukaryota</taxon>
        <taxon>Viridiplantae</taxon>
        <taxon>Streptophyta</taxon>
        <taxon>Embryophyta</taxon>
        <taxon>Tracheophyta</taxon>
        <taxon>Spermatophyta</taxon>
        <taxon>Magnoliopsida</taxon>
        <taxon>eudicotyledons</taxon>
        <taxon>Gunneridae</taxon>
        <taxon>Pentapetalae</taxon>
        <taxon>asterids</taxon>
        <taxon>campanulids</taxon>
        <taxon>Escalloniales</taxon>
        <taxon>Escalloniaceae</taxon>
        <taxon>Escallonia</taxon>
    </lineage>
</organism>
<comment type="caution">
    <text evidence="7">The sequence shown here is derived from an EMBL/GenBank/DDBJ whole genome shotgun (WGS) entry which is preliminary data.</text>
</comment>
<reference evidence="7" key="1">
    <citation type="submission" date="2022-12" db="EMBL/GenBank/DDBJ databases">
        <title>Draft genome assemblies for two species of Escallonia (Escalloniales).</title>
        <authorList>
            <person name="Chanderbali A."/>
            <person name="Dervinis C."/>
            <person name="Anghel I."/>
            <person name="Soltis D."/>
            <person name="Soltis P."/>
            <person name="Zapata F."/>
        </authorList>
    </citation>
    <scope>NUCLEOTIDE SEQUENCE</scope>
    <source>
        <strain evidence="7">UCBG92.1500</strain>
        <tissue evidence="7">Leaf</tissue>
    </source>
</reference>
<dbReference type="EMBL" id="JAVXUO010000835">
    <property type="protein sequence ID" value="KAK2988647.1"/>
    <property type="molecule type" value="Genomic_DNA"/>
</dbReference>
<dbReference type="Proteomes" id="UP001187471">
    <property type="component" value="Unassembled WGS sequence"/>
</dbReference>
<evidence type="ECO:0000259" key="6">
    <source>
        <dbReference type="PROSITE" id="PS50066"/>
    </source>
</evidence>
<evidence type="ECO:0000256" key="5">
    <source>
        <dbReference type="ARBA" id="ARBA00023242"/>
    </source>
</evidence>
<dbReference type="Pfam" id="PF00319">
    <property type="entry name" value="SRF-TF"/>
    <property type="match status" value="1"/>
</dbReference>
<keyword evidence="8" id="KW-1185">Reference proteome</keyword>
<dbReference type="SUPFAM" id="SSF55455">
    <property type="entry name" value="SRF-like"/>
    <property type="match status" value="1"/>
</dbReference>
<accession>A0AA88RLV5</accession>
<dbReference type="GO" id="GO:0003677">
    <property type="term" value="F:DNA binding"/>
    <property type="evidence" value="ECO:0007669"/>
    <property type="project" value="UniProtKB-KW"/>
</dbReference>
<evidence type="ECO:0000256" key="4">
    <source>
        <dbReference type="ARBA" id="ARBA00023163"/>
    </source>
</evidence>
<keyword evidence="4" id="KW-0804">Transcription</keyword>
<dbReference type="GO" id="GO:0046983">
    <property type="term" value="F:protein dimerization activity"/>
    <property type="evidence" value="ECO:0007669"/>
    <property type="project" value="InterPro"/>
</dbReference>
<dbReference type="Gene3D" id="3.40.1810.10">
    <property type="entry name" value="Transcription factor, MADS-box"/>
    <property type="match status" value="1"/>
</dbReference>
<sequence>MGRKIEIKKIEDITKCQVTFSKRRSSLMKKAQEISVCCDVDVAFIAFSPSGRISKFCNKRSFAAIFSGFVALADNIYVTCACRRSSTSCGNLTTLRVTAASHTI</sequence>
<evidence type="ECO:0000256" key="2">
    <source>
        <dbReference type="ARBA" id="ARBA00023015"/>
    </source>
</evidence>
<evidence type="ECO:0000256" key="1">
    <source>
        <dbReference type="ARBA" id="ARBA00004123"/>
    </source>
</evidence>
<dbReference type="GO" id="GO:0005634">
    <property type="term" value="C:nucleus"/>
    <property type="evidence" value="ECO:0007669"/>
    <property type="project" value="UniProtKB-SubCell"/>
</dbReference>
<proteinExistence type="predicted"/>
<evidence type="ECO:0000256" key="3">
    <source>
        <dbReference type="ARBA" id="ARBA00023125"/>
    </source>
</evidence>
<dbReference type="InterPro" id="IPR050142">
    <property type="entry name" value="MADS-box/MEF2_TF"/>
</dbReference>
<protein>
    <recommendedName>
        <fullName evidence="6">MADS-box domain-containing protein</fullName>
    </recommendedName>
</protein>
<dbReference type="SMART" id="SM00432">
    <property type="entry name" value="MADS"/>
    <property type="match status" value="1"/>
</dbReference>
<dbReference type="PRINTS" id="PR00404">
    <property type="entry name" value="MADSDOMAIN"/>
</dbReference>
<evidence type="ECO:0000313" key="7">
    <source>
        <dbReference type="EMBL" id="KAK2988647.1"/>
    </source>
</evidence>
<comment type="subcellular location">
    <subcellularLocation>
        <location evidence="1">Nucleus</location>
    </subcellularLocation>
</comment>
<evidence type="ECO:0000313" key="8">
    <source>
        <dbReference type="Proteomes" id="UP001187471"/>
    </source>
</evidence>
<dbReference type="PANTHER" id="PTHR48019">
    <property type="entry name" value="SERUM RESPONSE FACTOR HOMOLOG"/>
    <property type="match status" value="1"/>
</dbReference>
<feature type="domain" description="MADS-box" evidence="6">
    <location>
        <begin position="1"/>
        <end position="60"/>
    </location>
</feature>
<keyword evidence="3" id="KW-0238">DNA-binding</keyword>
<keyword evidence="2" id="KW-0805">Transcription regulation</keyword>
<keyword evidence="5" id="KW-0539">Nucleus</keyword>
<gene>
    <name evidence="7" type="ORF">RJ640_008987</name>
</gene>
<dbReference type="InterPro" id="IPR002100">
    <property type="entry name" value="TF_MADSbox"/>
</dbReference>
<dbReference type="PROSITE" id="PS50066">
    <property type="entry name" value="MADS_BOX_2"/>
    <property type="match status" value="1"/>
</dbReference>
<dbReference type="InterPro" id="IPR036879">
    <property type="entry name" value="TF_MADSbox_sf"/>
</dbReference>
<dbReference type="AlphaFoldDB" id="A0AA88RLV5"/>